<protein>
    <recommendedName>
        <fullName evidence="1">Anti-bacteriophage protein A/HamA C-terminal domain-containing protein</fullName>
    </recommendedName>
</protein>
<reference evidence="2 3" key="1">
    <citation type="journal article" date="2014" name="Genome Announc.">
        <title>Complete Genome Sequence of Sterol-Transforming Mycobacterium neoaurum Strain VKM Ac-1815D.</title>
        <authorList>
            <person name="Shtratnikova V.Y."/>
            <person name="Bragin E.Y."/>
            <person name="Dovbnya D.V."/>
            <person name="Pekov Y.A."/>
            <person name="Schelkunov M.I."/>
            <person name="Strizhov N."/>
            <person name="Ivashina T.V."/>
            <person name="Ashapkin V.V."/>
            <person name="Donova M.V."/>
        </authorList>
    </citation>
    <scope>NUCLEOTIDE SEQUENCE [LARGE SCALE GENOMIC DNA]</scope>
    <source>
        <strain evidence="2 3">VKM Ac-1815D</strain>
    </source>
</reference>
<keyword evidence="3" id="KW-1185">Reference proteome</keyword>
<feature type="domain" description="Anti-bacteriophage protein A/HamA C-terminal" evidence="1">
    <location>
        <begin position="13"/>
        <end position="285"/>
    </location>
</feature>
<evidence type="ECO:0000259" key="1">
    <source>
        <dbReference type="Pfam" id="PF08878"/>
    </source>
</evidence>
<dbReference type="KEGG" id="mne:D174_12350"/>
<dbReference type="Proteomes" id="UP000018763">
    <property type="component" value="Chromosome"/>
</dbReference>
<evidence type="ECO:0000313" key="2">
    <source>
        <dbReference type="EMBL" id="AHC25328.1"/>
    </source>
</evidence>
<name>V5XBX8_MYCNE</name>
<dbReference type="AlphaFoldDB" id="V5XBX8"/>
<dbReference type="GeneID" id="43450276"/>
<dbReference type="EMBL" id="CP006936">
    <property type="protein sequence ID" value="AHC25328.1"/>
    <property type="molecule type" value="Genomic_DNA"/>
</dbReference>
<evidence type="ECO:0000313" key="3">
    <source>
        <dbReference type="Proteomes" id="UP000018763"/>
    </source>
</evidence>
<sequence length="294" mass="33120">MTQTLPDSILEVVVTEPHDAVHLLGVCAGYEDGCWRCSQLSLDLLGWALDWVLTPAELSGVGYANALDQVGKALARIYKTTDYERRGEIGELLLHIILRRFMKTQKVISRMYFKDATNDTVKGFDAVHIVEPEPNSGKKLQLWLGESKFYTDSSSAMYAIIAELKEHLQADYLRAEFGVICDKIPAGWAYKEEVKALLDRTVSLDTVFESVVVPVFITFDSPTTTNHTSFSAEYKTAIQEELRAEWESFRKKLGNATLPRSVVVHLILLPMATKKALIDDFDERLKGWQAATRN</sequence>
<accession>V5XBX8</accession>
<proteinExistence type="predicted"/>
<dbReference type="InterPro" id="IPR014976">
    <property type="entry name" value="AbpA_HamA_C"/>
</dbReference>
<gene>
    <name evidence="2" type="ORF">D174_12350</name>
</gene>
<dbReference type="eggNOG" id="ENOG502Z96M">
    <property type="taxonomic scope" value="Bacteria"/>
</dbReference>
<dbReference type="RefSeq" id="WP_019512684.1">
    <property type="nucleotide sequence ID" value="NC_023036.2"/>
</dbReference>
<dbReference type="Pfam" id="PF08878">
    <property type="entry name" value="HamA"/>
    <property type="match status" value="1"/>
</dbReference>
<organism evidence="2 3">
    <name type="scientific">Mycolicibacterium neoaurum VKM Ac-1815D</name>
    <dbReference type="NCBI Taxonomy" id="700508"/>
    <lineage>
        <taxon>Bacteria</taxon>
        <taxon>Bacillati</taxon>
        <taxon>Actinomycetota</taxon>
        <taxon>Actinomycetes</taxon>
        <taxon>Mycobacteriales</taxon>
        <taxon>Mycobacteriaceae</taxon>
        <taxon>Mycolicibacterium</taxon>
    </lineage>
</organism>